<dbReference type="Proteomes" id="UP000829720">
    <property type="component" value="Unassembled WGS sequence"/>
</dbReference>
<proteinExistence type="predicted"/>
<sequence>MRVQLQTQLEERDQSRCFIRQPIQLSRPKTCDDASLPSANQDPTSSSAAKPASRCLAQHQLLIGPLTRGRQLIRRRREVMAQVYDRQKIEGIHDVLT</sequence>
<gene>
    <name evidence="2" type="ORF">AGOR_G00214610</name>
</gene>
<evidence type="ECO:0000313" key="2">
    <source>
        <dbReference type="EMBL" id="KAI1884897.1"/>
    </source>
</evidence>
<evidence type="ECO:0000313" key="3">
    <source>
        <dbReference type="Proteomes" id="UP000829720"/>
    </source>
</evidence>
<accession>A0A8T3CLV2</accession>
<organism evidence="2 3">
    <name type="scientific">Albula goreensis</name>
    <dbReference type="NCBI Taxonomy" id="1534307"/>
    <lineage>
        <taxon>Eukaryota</taxon>
        <taxon>Metazoa</taxon>
        <taxon>Chordata</taxon>
        <taxon>Craniata</taxon>
        <taxon>Vertebrata</taxon>
        <taxon>Euteleostomi</taxon>
        <taxon>Actinopterygii</taxon>
        <taxon>Neopterygii</taxon>
        <taxon>Teleostei</taxon>
        <taxon>Albuliformes</taxon>
        <taxon>Albulidae</taxon>
        <taxon>Albula</taxon>
    </lineage>
</organism>
<dbReference type="EMBL" id="JAERUA010000021">
    <property type="protein sequence ID" value="KAI1884897.1"/>
    <property type="molecule type" value="Genomic_DNA"/>
</dbReference>
<protein>
    <submittedName>
        <fullName evidence="2">Uncharacterized protein</fullName>
    </submittedName>
</protein>
<evidence type="ECO:0000256" key="1">
    <source>
        <dbReference type="SAM" id="MobiDB-lite"/>
    </source>
</evidence>
<reference evidence="2" key="1">
    <citation type="submission" date="2021-01" db="EMBL/GenBank/DDBJ databases">
        <authorList>
            <person name="Zahm M."/>
            <person name="Roques C."/>
            <person name="Cabau C."/>
            <person name="Klopp C."/>
            <person name="Donnadieu C."/>
            <person name="Jouanno E."/>
            <person name="Lampietro C."/>
            <person name="Louis A."/>
            <person name="Herpin A."/>
            <person name="Echchiki A."/>
            <person name="Berthelot C."/>
            <person name="Parey E."/>
            <person name="Roest-Crollius H."/>
            <person name="Braasch I."/>
            <person name="Postlethwait J."/>
            <person name="Bobe J."/>
            <person name="Montfort J."/>
            <person name="Bouchez O."/>
            <person name="Begum T."/>
            <person name="Mejri S."/>
            <person name="Adams A."/>
            <person name="Chen W.-J."/>
            <person name="Guiguen Y."/>
        </authorList>
    </citation>
    <scope>NUCLEOTIDE SEQUENCE</scope>
    <source>
        <tissue evidence="2">Blood</tissue>
    </source>
</reference>
<keyword evidence="3" id="KW-1185">Reference proteome</keyword>
<comment type="caution">
    <text evidence="2">The sequence shown here is derived from an EMBL/GenBank/DDBJ whole genome shotgun (WGS) entry which is preliminary data.</text>
</comment>
<dbReference type="AlphaFoldDB" id="A0A8T3CLV2"/>
<name>A0A8T3CLV2_9TELE</name>
<feature type="region of interest" description="Disordered" evidence="1">
    <location>
        <begin position="27"/>
        <end position="51"/>
    </location>
</feature>
<feature type="compositionally biased region" description="Polar residues" evidence="1">
    <location>
        <begin position="37"/>
        <end position="48"/>
    </location>
</feature>